<dbReference type="GO" id="GO:0000166">
    <property type="term" value="F:nucleotide binding"/>
    <property type="evidence" value="ECO:0007669"/>
    <property type="project" value="InterPro"/>
</dbReference>
<evidence type="ECO:0000313" key="3">
    <source>
        <dbReference type="Proteomes" id="UP000283269"/>
    </source>
</evidence>
<name>A0A409WML1_PSICY</name>
<evidence type="ECO:0000259" key="1">
    <source>
        <dbReference type="PROSITE" id="PS50404"/>
    </source>
</evidence>
<dbReference type="InterPro" id="IPR055080">
    <property type="entry name" value="Gal80p-like_C"/>
</dbReference>
<dbReference type="Pfam" id="PF22685">
    <property type="entry name" value="Gal80p_C-like"/>
    <property type="match status" value="1"/>
</dbReference>
<reference evidence="2 3" key="1">
    <citation type="journal article" date="2018" name="Evol. Lett.">
        <title>Horizontal gene cluster transfer increased hallucinogenic mushroom diversity.</title>
        <authorList>
            <person name="Reynolds H.T."/>
            <person name="Vijayakumar V."/>
            <person name="Gluck-Thaler E."/>
            <person name="Korotkin H.B."/>
            <person name="Matheny P.B."/>
            <person name="Slot J.C."/>
        </authorList>
    </citation>
    <scope>NUCLEOTIDE SEQUENCE [LARGE SCALE GENOMIC DNA]</scope>
    <source>
        <strain evidence="2 3">2631</strain>
    </source>
</reference>
<dbReference type="PANTHER" id="PTHR42673:SF4">
    <property type="entry name" value="MALEYLACETOACETATE ISOMERASE"/>
    <property type="match status" value="1"/>
</dbReference>
<dbReference type="PANTHER" id="PTHR42673">
    <property type="entry name" value="MALEYLACETOACETATE ISOMERASE"/>
    <property type="match status" value="1"/>
</dbReference>
<dbReference type="InterPro" id="IPR054416">
    <property type="entry name" value="GST_UstS-like_C"/>
</dbReference>
<accession>A0A409WML1</accession>
<dbReference type="GO" id="GO:0006749">
    <property type="term" value="P:glutathione metabolic process"/>
    <property type="evidence" value="ECO:0007669"/>
    <property type="project" value="TreeGrafter"/>
</dbReference>
<dbReference type="InterPro" id="IPR004045">
    <property type="entry name" value="Glutathione_S-Trfase_N"/>
</dbReference>
<dbReference type="Gene3D" id="3.40.30.10">
    <property type="entry name" value="Glutaredoxin"/>
    <property type="match status" value="2"/>
</dbReference>
<dbReference type="Pfam" id="PF01408">
    <property type="entry name" value="GFO_IDH_MocA"/>
    <property type="match status" value="1"/>
</dbReference>
<dbReference type="Pfam" id="PF13409">
    <property type="entry name" value="GST_N_2"/>
    <property type="match status" value="2"/>
</dbReference>
<protein>
    <recommendedName>
        <fullName evidence="1">GST N-terminal domain-containing protein</fullName>
    </recommendedName>
</protein>
<dbReference type="SUPFAM" id="SSF51735">
    <property type="entry name" value="NAD(P)-binding Rossmann-fold domains"/>
    <property type="match status" value="1"/>
</dbReference>
<dbReference type="Pfam" id="PF22041">
    <property type="entry name" value="GST_C_7"/>
    <property type="match status" value="2"/>
</dbReference>
<evidence type="ECO:0000313" key="2">
    <source>
        <dbReference type="EMBL" id="PPQ79765.1"/>
    </source>
</evidence>
<sequence>MTIILYDTPSSLPEKAWTYNVWKARFCLNFKGIPYTTEWVEFPDIEPLFKKLGIPPSTKQPDGSPYYTAPAIYDPVTGIYISDSILIAEYLEKTYPDRPPLFPNGTLGLQSAFNDGIFHNIKSVVPAMVPTILSKLNSVSSTYMINKHGPPPPGQPSSAEHWKAFEAGLSQVDTWYARNGGKSLFLLGDKPSWADIVLASFLVYVKRMYGEESSEWKQVASWNGVGFVGLSANGWAATALGPSLLQPSLQDRYKLVAVSTTSEQSSKASAEKHAALTGHSIKAYHGDTSRIAADPEVDLVVISVRGPHQRDAVLPVIENKKNFFLEWPVGKGAETYEIAEAVHKHGVKSFIGLQGRCSPVIRKRLSNLAQLGQCGNTALRVAIGPMLDPFIFALSEFSTINATAVTAYPTAEIVDVDGKATGQTVPAIVPDHYTISGQLKSGAIATIIWRIGYKSTPGRMHLLWEIDGEEGSIRIESDESAYLNISNPNVSLNGERIEIEGTESGTLGILEYAWKAYANGDKDEYANIDDAITFYDIPSRLAKKAWSPNTWKTRYCLNFKGVPYHTEWVEYPDIEPHCKKHAIPPTTTKKPSGEHAYTLPAIHDPSTGATLANSFEIAQYLDKAYPNAPLIFPHNTAGVQAPFARAFALNMSPIFNFLIPAECEKLNPRSAEYFRRTREAMYGKKLEDLVPTGERRVAEWAKVKLGLDRTDEWFTKAGASGPFIMGAIPCWADFVVGGYMAWTRAVLGEDSEEWRDIASWNVGRWKAFVEGLKKYEQVK</sequence>
<dbReference type="GO" id="GO:0004364">
    <property type="term" value="F:glutathione transferase activity"/>
    <property type="evidence" value="ECO:0007669"/>
    <property type="project" value="TreeGrafter"/>
</dbReference>
<dbReference type="Gene3D" id="3.40.50.720">
    <property type="entry name" value="NAD(P)-binding Rossmann-like Domain"/>
    <property type="match status" value="1"/>
</dbReference>
<dbReference type="InterPro" id="IPR036249">
    <property type="entry name" value="Thioredoxin-like_sf"/>
</dbReference>
<dbReference type="Gene3D" id="3.30.360.10">
    <property type="entry name" value="Dihydrodipicolinate Reductase, domain 2"/>
    <property type="match status" value="1"/>
</dbReference>
<dbReference type="CDD" id="cd03038">
    <property type="entry name" value="GST_N_etherase_LigE"/>
    <property type="match status" value="1"/>
</dbReference>
<feature type="domain" description="GST N-terminal" evidence="1">
    <location>
        <begin position="537"/>
        <end position="629"/>
    </location>
</feature>
<dbReference type="SUPFAM" id="SSF52833">
    <property type="entry name" value="Thioredoxin-like"/>
    <property type="match status" value="2"/>
</dbReference>
<dbReference type="InterPro" id="IPR036291">
    <property type="entry name" value="NAD(P)-bd_dom_sf"/>
</dbReference>
<dbReference type="EMBL" id="NHYD01003364">
    <property type="protein sequence ID" value="PPQ79765.1"/>
    <property type="molecule type" value="Genomic_DNA"/>
</dbReference>
<dbReference type="InParanoid" id="A0A409WML1"/>
<keyword evidence="3" id="KW-1185">Reference proteome</keyword>
<dbReference type="GO" id="GO:0016034">
    <property type="term" value="F:maleylacetoacetate isomerase activity"/>
    <property type="evidence" value="ECO:0007669"/>
    <property type="project" value="TreeGrafter"/>
</dbReference>
<comment type="caution">
    <text evidence="2">The sequence shown here is derived from an EMBL/GenBank/DDBJ whole genome shotgun (WGS) entry which is preliminary data.</text>
</comment>
<dbReference type="OrthoDB" id="4951845at2759"/>
<dbReference type="Gene3D" id="1.20.1050.10">
    <property type="match status" value="2"/>
</dbReference>
<organism evidence="2 3">
    <name type="scientific">Psilocybe cyanescens</name>
    <dbReference type="NCBI Taxonomy" id="93625"/>
    <lineage>
        <taxon>Eukaryota</taxon>
        <taxon>Fungi</taxon>
        <taxon>Dikarya</taxon>
        <taxon>Basidiomycota</taxon>
        <taxon>Agaricomycotina</taxon>
        <taxon>Agaricomycetes</taxon>
        <taxon>Agaricomycetidae</taxon>
        <taxon>Agaricales</taxon>
        <taxon>Agaricineae</taxon>
        <taxon>Strophariaceae</taxon>
        <taxon>Psilocybe</taxon>
    </lineage>
</organism>
<dbReference type="GO" id="GO:0006559">
    <property type="term" value="P:L-phenylalanine catabolic process"/>
    <property type="evidence" value="ECO:0007669"/>
    <property type="project" value="TreeGrafter"/>
</dbReference>
<dbReference type="PROSITE" id="PS50404">
    <property type="entry name" value="GST_NTER"/>
    <property type="match status" value="1"/>
</dbReference>
<proteinExistence type="predicted"/>
<dbReference type="AlphaFoldDB" id="A0A409WML1"/>
<dbReference type="SUPFAM" id="SSF55347">
    <property type="entry name" value="Glyceraldehyde-3-phosphate dehydrogenase-like, C-terminal domain"/>
    <property type="match status" value="1"/>
</dbReference>
<dbReference type="InterPro" id="IPR036282">
    <property type="entry name" value="Glutathione-S-Trfase_C_sf"/>
</dbReference>
<dbReference type="InterPro" id="IPR000683">
    <property type="entry name" value="Gfo/Idh/MocA-like_OxRdtase_N"/>
</dbReference>
<gene>
    <name evidence="2" type="ORF">CVT25_003318</name>
</gene>
<dbReference type="Proteomes" id="UP000283269">
    <property type="component" value="Unassembled WGS sequence"/>
</dbReference>
<dbReference type="CDD" id="cd00299">
    <property type="entry name" value="GST_C_family"/>
    <property type="match status" value="1"/>
</dbReference>
<dbReference type="STRING" id="93625.A0A409WML1"/>
<dbReference type="SUPFAM" id="SSF47616">
    <property type="entry name" value="GST C-terminal domain-like"/>
    <property type="match status" value="1"/>
</dbReference>